<organism evidence="2 3">
    <name type="scientific">Escallonia herrerae</name>
    <dbReference type="NCBI Taxonomy" id="1293975"/>
    <lineage>
        <taxon>Eukaryota</taxon>
        <taxon>Viridiplantae</taxon>
        <taxon>Streptophyta</taxon>
        <taxon>Embryophyta</taxon>
        <taxon>Tracheophyta</taxon>
        <taxon>Spermatophyta</taxon>
        <taxon>Magnoliopsida</taxon>
        <taxon>eudicotyledons</taxon>
        <taxon>Gunneridae</taxon>
        <taxon>Pentapetalae</taxon>
        <taxon>asterids</taxon>
        <taxon>campanulids</taxon>
        <taxon>Escalloniales</taxon>
        <taxon>Escalloniaceae</taxon>
        <taxon>Escallonia</taxon>
    </lineage>
</organism>
<dbReference type="Gene3D" id="1.20.1050.10">
    <property type="match status" value="1"/>
</dbReference>
<gene>
    <name evidence="2" type="ORF">RJ639_019495</name>
</gene>
<evidence type="ECO:0000313" key="2">
    <source>
        <dbReference type="EMBL" id="KAK3003858.1"/>
    </source>
</evidence>
<feature type="domain" description="Glutathione S-transferase C-terminal" evidence="1">
    <location>
        <begin position="90"/>
        <end position="134"/>
    </location>
</feature>
<name>A0AA88VBH1_9ASTE</name>
<dbReference type="Proteomes" id="UP001188597">
    <property type="component" value="Unassembled WGS sequence"/>
</dbReference>
<dbReference type="AlphaFoldDB" id="A0AA88VBH1"/>
<dbReference type="EMBL" id="JAVXUP010002351">
    <property type="protein sequence ID" value="KAK3003858.1"/>
    <property type="molecule type" value="Genomic_DNA"/>
</dbReference>
<dbReference type="SUPFAM" id="SSF47616">
    <property type="entry name" value="GST C-terminal domain-like"/>
    <property type="match status" value="1"/>
</dbReference>
<keyword evidence="3" id="KW-1185">Reference proteome</keyword>
<proteinExistence type="predicted"/>
<dbReference type="InterPro" id="IPR036282">
    <property type="entry name" value="Glutathione-S-Trfase_C_sf"/>
</dbReference>
<accession>A0AA88VBH1</accession>
<dbReference type="Pfam" id="PF00043">
    <property type="entry name" value="GST_C"/>
    <property type="match status" value="1"/>
</dbReference>
<evidence type="ECO:0000259" key="1">
    <source>
        <dbReference type="Pfam" id="PF00043"/>
    </source>
</evidence>
<reference evidence="2" key="1">
    <citation type="submission" date="2022-12" db="EMBL/GenBank/DDBJ databases">
        <title>Draft genome assemblies for two species of Escallonia (Escalloniales).</title>
        <authorList>
            <person name="Chanderbali A."/>
            <person name="Dervinis C."/>
            <person name="Anghel I."/>
            <person name="Soltis D."/>
            <person name="Soltis P."/>
            <person name="Zapata F."/>
        </authorList>
    </citation>
    <scope>NUCLEOTIDE SEQUENCE</scope>
    <source>
        <strain evidence="2">UCBG64.0493</strain>
        <tissue evidence="2">Leaf</tissue>
    </source>
</reference>
<dbReference type="InterPro" id="IPR004046">
    <property type="entry name" value="GST_C"/>
</dbReference>
<sequence length="140" mass="16124">MTLPMVKLQLFQRGYLRHSGFGRGERRSASHTNARNTKIMGMDLDFSEFFRKWKRLPNYFRGKIRFAIAPNSEFEEPEEKENGWCAPSGKKAKQVAEEQDKAAKEARENLKTLESALEGKRFFGSEAISFADIAIGWMEI</sequence>
<comment type="caution">
    <text evidence="2">The sequence shown here is derived from an EMBL/GenBank/DDBJ whole genome shotgun (WGS) entry which is preliminary data.</text>
</comment>
<evidence type="ECO:0000313" key="3">
    <source>
        <dbReference type="Proteomes" id="UP001188597"/>
    </source>
</evidence>
<protein>
    <recommendedName>
        <fullName evidence="1">Glutathione S-transferase C-terminal domain-containing protein</fullName>
    </recommendedName>
</protein>